<keyword evidence="2" id="KW-1185">Reference proteome</keyword>
<dbReference type="HOGENOM" id="CLU_2140298_0_0_2"/>
<dbReference type="Proteomes" id="UP000005867">
    <property type="component" value="Chromosome"/>
</dbReference>
<dbReference type="GeneID" id="11595129"/>
<dbReference type="EMBL" id="CP003098">
    <property type="protein sequence ID" value="AET32311.1"/>
    <property type="molecule type" value="Genomic_DNA"/>
</dbReference>
<accession>G7VB01</accession>
<proteinExistence type="predicted"/>
<reference evidence="1 2" key="1">
    <citation type="journal article" date="2012" name="J. Bacteriol.">
        <title>Complete genome sequence of strain 1860, a crenarchaeon of the genus pyrobaculum able to grow with various electron acceptors.</title>
        <authorList>
            <person name="Mardanov A.V."/>
            <person name="Gumerov V.M."/>
            <person name="Slobodkina G.B."/>
            <person name="Beletsky A.V."/>
            <person name="Bonch-Osmolovskaya E.A."/>
            <person name="Ravin N.V."/>
            <person name="Skryabin K.G."/>
        </authorList>
    </citation>
    <scope>NUCLEOTIDE SEQUENCE [LARGE SCALE GENOMIC DNA]</scope>
    <source>
        <strain evidence="1 2">1860</strain>
    </source>
</reference>
<dbReference type="eggNOG" id="arCOG07017">
    <property type="taxonomic scope" value="Archaea"/>
</dbReference>
<gene>
    <name evidence="1" type="ORF">P186_0870</name>
</gene>
<name>G7VB01_9CREN</name>
<protein>
    <recommendedName>
        <fullName evidence="3">Glutaredoxin</fullName>
    </recommendedName>
</protein>
<dbReference type="AlphaFoldDB" id="G7VB01"/>
<dbReference type="STRING" id="1104324.P186_0870"/>
<evidence type="ECO:0000313" key="1">
    <source>
        <dbReference type="EMBL" id="AET32311.1"/>
    </source>
</evidence>
<organism evidence="1 2">
    <name type="scientific">Pyrobaculum ferrireducens</name>
    <dbReference type="NCBI Taxonomy" id="1104324"/>
    <lineage>
        <taxon>Archaea</taxon>
        <taxon>Thermoproteota</taxon>
        <taxon>Thermoprotei</taxon>
        <taxon>Thermoproteales</taxon>
        <taxon>Thermoproteaceae</taxon>
        <taxon>Pyrobaculum</taxon>
    </lineage>
</organism>
<dbReference type="OrthoDB" id="28349at2157"/>
<dbReference type="BioCyc" id="PSP1104324:GJSN-850-MONOMER"/>
<dbReference type="RefSeq" id="WP_014288139.1">
    <property type="nucleotide sequence ID" value="NC_016645.1"/>
</dbReference>
<sequence length="112" mass="11894">MIEVVVFAPLRVGVCRACDAARAFGVDLTEEHIPAGDFPAVLAALSYLGGVPVRFTNPMSLRGLYLMLRHRTGRLPLVLVGGRLVHSGPVPSALELAERLRAALGESYGSPS</sequence>
<dbReference type="KEGG" id="pyr:P186_0870"/>
<evidence type="ECO:0000313" key="2">
    <source>
        <dbReference type="Proteomes" id="UP000005867"/>
    </source>
</evidence>
<evidence type="ECO:0008006" key="3">
    <source>
        <dbReference type="Google" id="ProtNLM"/>
    </source>
</evidence>